<feature type="coiled-coil region" evidence="3">
    <location>
        <begin position="158"/>
        <end position="187"/>
    </location>
</feature>
<keyword evidence="2" id="KW-0539">Nucleus</keyword>
<dbReference type="InterPro" id="IPR022591">
    <property type="entry name" value="TAF1_HAT_dom"/>
</dbReference>
<dbReference type="PANTHER" id="PTHR13900:SF0">
    <property type="entry name" value="TRANSCRIPTION INITIATION FACTOR TFIID SUBUNIT 1"/>
    <property type="match status" value="1"/>
</dbReference>
<dbReference type="EMBL" id="JAPFFF010000010">
    <property type="protein sequence ID" value="KAK8880664.1"/>
    <property type="molecule type" value="Genomic_DNA"/>
</dbReference>
<keyword evidence="7" id="KW-1185">Reference proteome</keyword>
<feature type="compositionally biased region" description="Low complexity" evidence="4">
    <location>
        <begin position="121"/>
        <end position="141"/>
    </location>
</feature>
<evidence type="ECO:0000256" key="1">
    <source>
        <dbReference type="ARBA" id="ARBA00004123"/>
    </source>
</evidence>
<organism evidence="6 7">
    <name type="scientific">Tritrichomonas musculus</name>
    <dbReference type="NCBI Taxonomy" id="1915356"/>
    <lineage>
        <taxon>Eukaryota</taxon>
        <taxon>Metamonada</taxon>
        <taxon>Parabasalia</taxon>
        <taxon>Tritrichomonadida</taxon>
        <taxon>Tritrichomonadidae</taxon>
        <taxon>Tritrichomonas</taxon>
    </lineage>
</organism>
<dbReference type="Pfam" id="PF12157">
    <property type="entry name" value="DUF3591"/>
    <property type="match status" value="1"/>
</dbReference>
<dbReference type="PANTHER" id="PTHR13900">
    <property type="entry name" value="TRANSCRIPTION INITIATION FACTOR TFIID"/>
    <property type="match status" value="1"/>
</dbReference>
<evidence type="ECO:0000313" key="7">
    <source>
        <dbReference type="Proteomes" id="UP001470230"/>
    </source>
</evidence>
<evidence type="ECO:0000313" key="6">
    <source>
        <dbReference type="EMBL" id="KAK8880664.1"/>
    </source>
</evidence>
<feature type="region of interest" description="Disordered" evidence="4">
    <location>
        <begin position="675"/>
        <end position="703"/>
    </location>
</feature>
<evidence type="ECO:0000256" key="4">
    <source>
        <dbReference type="SAM" id="MobiDB-lite"/>
    </source>
</evidence>
<comment type="subcellular location">
    <subcellularLocation>
        <location evidence="1">Nucleus</location>
    </subcellularLocation>
</comment>
<reference evidence="6 7" key="1">
    <citation type="submission" date="2024-04" db="EMBL/GenBank/DDBJ databases">
        <title>Tritrichomonas musculus Genome.</title>
        <authorList>
            <person name="Alves-Ferreira E."/>
            <person name="Grigg M."/>
            <person name="Lorenzi H."/>
            <person name="Galac M."/>
        </authorList>
    </citation>
    <scope>NUCLEOTIDE SEQUENCE [LARGE SCALE GENOMIC DNA]</scope>
    <source>
        <strain evidence="6 7">EAF2021</strain>
    </source>
</reference>
<proteinExistence type="predicted"/>
<gene>
    <name evidence="6" type="ORF">M9Y10_003347</name>
</gene>
<comment type="caution">
    <text evidence="6">The sequence shown here is derived from an EMBL/GenBank/DDBJ whole genome shotgun (WGS) entry which is preliminary data.</text>
</comment>
<feature type="compositionally biased region" description="Low complexity" evidence="4">
    <location>
        <begin position="1038"/>
        <end position="1065"/>
    </location>
</feature>
<accession>A0ABR2JP71</accession>
<evidence type="ECO:0000256" key="3">
    <source>
        <dbReference type="SAM" id="Coils"/>
    </source>
</evidence>
<feature type="compositionally biased region" description="Polar residues" evidence="4">
    <location>
        <begin position="1019"/>
        <end position="1037"/>
    </location>
</feature>
<feature type="domain" description="Transcription initiation factor TFIID subunit 1 histone acetyltransferase" evidence="5">
    <location>
        <begin position="298"/>
        <end position="742"/>
    </location>
</feature>
<feature type="region of interest" description="Disordered" evidence="4">
    <location>
        <begin position="1185"/>
        <end position="1208"/>
    </location>
</feature>
<sequence>MDFKISNAICAGDQATSDVQQDFMYQVDKWRKSSQIRKISRGNRKNNTIIHAPDQRNQPFIPTHKSHHPTSSFKPSRTLSFASKNQNLSEDTNSIATDIEIKKFPEFNLANELPIQLIPLTTTNPPTSTTPNTSRSSSSRSMSDLRGSQSKGRPNPILQLIECENKIDEFQKEKLENQKKKQKMDSQGQLIPQPIKHVIPIFKNSPDKQKSSHQNQTVLLSDDYYYSKLVDHGQWSVIWDVNKIKNVPLILDRSDKYISFTDSNSDESKRTHVVRSWNNLNLLNVKPDFYSPMKSETQTNDDKDIHHSDIATSLALVEPHITDFEHFHHPMFKAPINKEMRITHEATKKALKNDSPYLNTIESLSGRNGDIYIIEHTFENPPFILNIGMNSLLITYYFKEKESDISNFTDDFIKTLKILEPNEQSPFIAQLPRNKPIQAIYCPLYRMPIAKHIQNETDFLLIKDMNEMKFYIRRFDDIFCAGMLEPQKEVMTPGSKTTQKFQDNFMNAVLINIFRGTPVMKKKEHVIVAHIHREYFPDSNEQKLRNLVKKYATFTREQGNGYWKFDPHKHNNNKDNKHREKEIDLDSDFNQLEITPESVCSYQSMLFGQWRLRQNGVSILKTEPRLYMQIKKLKGERTKLIAEKIDLELMKTPWAKTKSFTGAFQSNAIEMQNADGETVYRRKSRRQKASDNPEAAQKKKRKLVGTDADLRGLSLEALEQLLLSLNVPREKFQECTRWQKVGLVRTIANRHQQDNPNGNNKVSLYYARERNGYQEICNKYKQHYQQTFENNLNFISTPEEKKVEEKENNFEDVDILDELEREMMHNEQNEEEDDDLFEDTEALQEDQEKAKAKPKFQSSGDPKELVPYGICTYPTKIDWSQYGFDPNTQRREVVKLIHVSLNSTGVDVNVEWKRSPHEIKEMKTKQIVFLEGNGPQITKFNESILLDRKKEIDDKLRRRNSKKSKNGNVHCLGYIPNHTFLLVKEDGNGQFSFELTPDVVDQINKARKTYQDYEKNGRSSHFQVNTYSTEATTTDTRNSQQTAAATTTNTTATNATTTNSSSSSSVSISRAKPGASSGNLQQQKQQQQQQQPRKKKSIDAFNEELKKIINDLGKDSYLQFYSSKEANTPSLKACSQKCEKRGYKKAEDFIADIGQFREFYRGQQLEKKAEDMFYDFKNRIESNSRINSYEEHRKKKEKALAKRDIKKA</sequence>
<keyword evidence="3" id="KW-0175">Coiled coil</keyword>
<dbReference type="InterPro" id="IPR040240">
    <property type="entry name" value="TAF1"/>
</dbReference>
<dbReference type="Proteomes" id="UP001470230">
    <property type="component" value="Unassembled WGS sequence"/>
</dbReference>
<name>A0ABR2JP71_9EUKA</name>
<feature type="region of interest" description="Disordered" evidence="4">
    <location>
        <begin position="1012"/>
        <end position="1097"/>
    </location>
</feature>
<evidence type="ECO:0000259" key="5">
    <source>
        <dbReference type="Pfam" id="PF12157"/>
    </source>
</evidence>
<protein>
    <recommendedName>
        <fullName evidence="5">Transcription initiation factor TFIID subunit 1 histone acetyltransferase domain-containing protein</fullName>
    </recommendedName>
</protein>
<feature type="compositionally biased region" description="Low complexity" evidence="4">
    <location>
        <begin position="1081"/>
        <end position="1091"/>
    </location>
</feature>
<feature type="region of interest" description="Disordered" evidence="4">
    <location>
        <begin position="118"/>
        <end position="157"/>
    </location>
</feature>
<evidence type="ECO:0000256" key="2">
    <source>
        <dbReference type="ARBA" id="ARBA00023242"/>
    </source>
</evidence>